<gene>
    <name evidence="1" type="ORF">O1611_g3998</name>
</gene>
<proteinExistence type="predicted"/>
<organism evidence="1 2">
    <name type="scientific">Lasiodiplodia mahajangana</name>
    <dbReference type="NCBI Taxonomy" id="1108764"/>
    <lineage>
        <taxon>Eukaryota</taxon>
        <taxon>Fungi</taxon>
        <taxon>Dikarya</taxon>
        <taxon>Ascomycota</taxon>
        <taxon>Pezizomycotina</taxon>
        <taxon>Dothideomycetes</taxon>
        <taxon>Dothideomycetes incertae sedis</taxon>
        <taxon>Botryosphaeriales</taxon>
        <taxon>Botryosphaeriaceae</taxon>
        <taxon>Lasiodiplodia</taxon>
    </lineage>
</organism>
<protein>
    <submittedName>
        <fullName evidence="1">Uncharacterized protein</fullName>
    </submittedName>
</protein>
<name>A0ACC2JQM5_9PEZI</name>
<evidence type="ECO:0000313" key="1">
    <source>
        <dbReference type="EMBL" id="KAJ8129632.1"/>
    </source>
</evidence>
<dbReference type="Proteomes" id="UP001153332">
    <property type="component" value="Unassembled WGS sequence"/>
</dbReference>
<accession>A0ACC2JQM5</accession>
<evidence type="ECO:0000313" key="2">
    <source>
        <dbReference type="Proteomes" id="UP001153332"/>
    </source>
</evidence>
<sequence>MLHLYVVATEKSNVSDHSKRPSATSLHITQLRSLGATQCRPGSANLAPPKHPGSMGNPRVSSSTNGGYALAADRPAASPGPGQGGYAGLRQQHTGAQISLPFSPRQNVFLVFSGFLGRLGERKRAAFACKSRVVDQPQVSNHEQRCLCSSGGCAGGGGAMRLRRHDMAYVAIQPSVGDPRRRGTEGPWPLWAGKGKWGS</sequence>
<dbReference type="EMBL" id="JAPUUL010000704">
    <property type="protein sequence ID" value="KAJ8129632.1"/>
    <property type="molecule type" value="Genomic_DNA"/>
</dbReference>
<keyword evidence="2" id="KW-1185">Reference proteome</keyword>
<comment type="caution">
    <text evidence="1">The sequence shown here is derived from an EMBL/GenBank/DDBJ whole genome shotgun (WGS) entry which is preliminary data.</text>
</comment>
<reference evidence="1" key="1">
    <citation type="submission" date="2022-12" db="EMBL/GenBank/DDBJ databases">
        <title>Genome Sequence of Lasiodiplodia mahajangana.</title>
        <authorList>
            <person name="Buettner E."/>
        </authorList>
    </citation>
    <scope>NUCLEOTIDE SEQUENCE</scope>
    <source>
        <strain evidence="1">VT137</strain>
    </source>
</reference>